<reference evidence="5" key="1">
    <citation type="submission" date="2021-03" db="EMBL/GenBank/DDBJ databases">
        <authorList>
            <person name="Jaffe A."/>
        </authorList>
    </citation>
    <scope>NUCLEOTIDE SEQUENCE</scope>
    <source>
        <strain evidence="5">RIFCSPHIGHO2_01_FULL_AR10_44_11</strain>
    </source>
</reference>
<evidence type="ECO:0000313" key="6">
    <source>
        <dbReference type="Proteomes" id="UP000677687"/>
    </source>
</evidence>
<evidence type="ECO:0000313" key="5">
    <source>
        <dbReference type="EMBL" id="MBS3057675.1"/>
    </source>
</evidence>
<feature type="domain" description="Ribonuclease PIN" evidence="4">
    <location>
        <begin position="5"/>
        <end position="90"/>
    </location>
</feature>
<evidence type="ECO:0000256" key="2">
    <source>
        <dbReference type="ARBA" id="ARBA00022723"/>
    </source>
</evidence>
<dbReference type="GO" id="GO:0016787">
    <property type="term" value="F:hydrolase activity"/>
    <property type="evidence" value="ECO:0007669"/>
    <property type="project" value="UniProtKB-KW"/>
</dbReference>
<evidence type="ECO:0000259" key="4">
    <source>
        <dbReference type="Pfam" id="PF17146"/>
    </source>
</evidence>
<dbReference type="GO" id="GO:0004521">
    <property type="term" value="F:RNA endonuclease activity"/>
    <property type="evidence" value="ECO:0007669"/>
    <property type="project" value="TreeGrafter"/>
</dbReference>
<dbReference type="Pfam" id="PF17146">
    <property type="entry name" value="PIN_6"/>
    <property type="match status" value="1"/>
</dbReference>
<proteinExistence type="predicted"/>
<dbReference type="InterPro" id="IPR033411">
    <property type="entry name" value="Ribonuclease_PIN"/>
</dbReference>
<gene>
    <name evidence="5" type="ORF">J4415_03555</name>
</gene>
<dbReference type="EMBL" id="JAGVWD010000054">
    <property type="protein sequence ID" value="MBS3057675.1"/>
    <property type="molecule type" value="Genomic_DNA"/>
</dbReference>
<dbReference type="Gene3D" id="3.40.50.1010">
    <property type="entry name" value="5'-nuclease"/>
    <property type="match status" value="1"/>
</dbReference>
<dbReference type="Proteomes" id="UP000677687">
    <property type="component" value="Unassembled WGS sequence"/>
</dbReference>
<keyword evidence="2" id="KW-0479">Metal-binding</keyword>
<dbReference type="GO" id="GO:0030688">
    <property type="term" value="C:preribosome, small subunit precursor"/>
    <property type="evidence" value="ECO:0007669"/>
    <property type="project" value="TreeGrafter"/>
</dbReference>
<name>A0A8T4L1I9_9ARCH</name>
<evidence type="ECO:0000256" key="3">
    <source>
        <dbReference type="ARBA" id="ARBA00022801"/>
    </source>
</evidence>
<dbReference type="PANTHER" id="PTHR12814">
    <property type="entry name" value="RNA-BINDING PROTEIN NOB1"/>
    <property type="match status" value="1"/>
</dbReference>
<dbReference type="GO" id="GO:0030490">
    <property type="term" value="P:maturation of SSU-rRNA"/>
    <property type="evidence" value="ECO:0007669"/>
    <property type="project" value="TreeGrafter"/>
</dbReference>
<protein>
    <recommendedName>
        <fullName evidence="4">Ribonuclease PIN domain-containing protein</fullName>
    </recommendedName>
</protein>
<sequence length="163" mass="18305">MLYLLDAGAILNAPGFRFSSEHKYLTTDAVAGEMRDLVSRNFIQAAIGQKSLSIRNPESAALKEISLRSKELGLRLSDADKSILALALEMRSRKRSFTLITDDRSVQNLASALKFRFIDVLHGRISETLKFSKNCPVCGKEYTSYVEECEDCGTRLIRGRKRL</sequence>
<keyword evidence="1" id="KW-0540">Nuclease</keyword>
<organism evidence="5 6">
    <name type="scientific">Candidatus Iainarchaeum sp</name>
    <dbReference type="NCBI Taxonomy" id="3101447"/>
    <lineage>
        <taxon>Archaea</taxon>
        <taxon>Candidatus Iainarchaeota</taxon>
        <taxon>Candidatus Iainarchaeia</taxon>
        <taxon>Candidatus Iainarchaeales</taxon>
        <taxon>Candidatus Iainarchaeaceae</taxon>
        <taxon>Candidatus Iainarchaeum</taxon>
    </lineage>
</organism>
<comment type="caution">
    <text evidence="5">The sequence shown here is derived from an EMBL/GenBank/DDBJ whole genome shotgun (WGS) entry which is preliminary data.</text>
</comment>
<dbReference type="PANTHER" id="PTHR12814:SF2">
    <property type="entry name" value="RNA-BINDING PROTEIN NOB1"/>
    <property type="match status" value="1"/>
</dbReference>
<reference evidence="5" key="2">
    <citation type="submission" date="2021-05" db="EMBL/GenBank/DDBJ databases">
        <title>Protein family content uncovers lineage relationships and bacterial pathway maintenance mechanisms in DPANN archaea.</title>
        <authorList>
            <person name="Castelle C.J."/>
            <person name="Meheust R."/>
            <person name="Jaffe A.L."/>
            <person name="Seitz K."/>
            <person name="Gong X."/>
            <person name="Baker B.J."/>
            <person name="Banfield J.F."/>
        </authorList>
    </citation>
    <scope>NUCLEOTIDE SEQUENCE</scope>
    <source>
        <strain evidence="5">RIFCSPHIGHO2_01_FULL_AR10_44_11</strain>
    </source>
</reference>
<dbReference type="GO" id="GO:0046872">
    <property type="term" value="F:metal ion binding"/>
    <property type="evidence" value="ECO:0007669"/>
    <property type="project" value="UniProtKB-KW"/>
</dbReference>
<dbReference type="AlphaFoldDB" id="A0A8T4L1I9"/>
<evidence type="ECO:0000256" key="1">
    <source>
        <dbReference type="ARBA" id="ARBA00022722"/>
    </source>
</evidence>
<accession>A0A8T4L1I9</accession>
<keyword evidence="3" id="KW-0378">Hydrolase</keyword>
<dbReference type="InterPro" id="IPR039907">
    <property type="entry name" value="NOB1"/>
</dbReference>